<sequence length="124" mass="12979">MWVFLGSHLIKGRGEGPPSERRGNWVRWACQGLKELSCIPGEGRRDGGGRARSSRAGAPPSLAARSFLQGFCLLCKSSLGGSFCKGGAAVSLPLLGSGFATVSRLDGQNLTEDQAIPSDLLGTF</sequence>
<proteinExistence type="predicted"/>
<evidence type="ECO:0000313" key="2">
    <source>
        <dbReference type="Proteomes" id="UP001178461"/>
    </source>
</evidence>
<protein>
    <submittedName>
        <fullName evidence="1">Uncharacterized protein</fullName>
    </submittedName>
</protein>
<dbReference type="AlphaFoldDB" id="A0AA35L8U0"/>
<reference evidence="1" key="1">
    <citation type="submission" date="2022-12" db="EMBL/GenBank/DDBJ databases">
        <authorList>
            <person name="Alioto T."/>
            <person name="Alioto T."/>
            <person name="Gomez Garrido J."/>
        </authorList>
    </citation>
    <scope>NUCLEOTIDE SEQUENCE</scope>
</reference>
<organism evidence="1 2">
    <name type="scientific">Podarcis lilfordi</name>
    <name type="common">Lilford's wall lizard</name>
    <dbReference type="NCBI Taxonomy" id="74358"/>
    <lineage>
        <taxon>Eukaryota</taxon>
        <taxon>Metazoa</taxon>
        <taxon>Chordata</taxon>
        <taxon>Craniata</taxon>
        <taxon>Vertebrata</taxon>
        <taxon>Euteleostomi</taxon>
        <taxon>Lepidosauria</taxon>
        <taxon>Squamata</taxon>
        <taxon>Bifurcata</taxon>
        <taxon>Unidentata</taxon>
        <taxon>Episquamata</taxon>
        <taxon>Laterata</taxon>
        <taxon>Lacertibaenia</taxon>
        <taxon>Lacertidae</taxon>
        <taxon>Podarcis</taxon>
    </lineage>
</organism>
<dbReference type="Proteomes" id="UP001178461">
    <property type="component" value="Chromosome 13"/>
</dbReference>
<gene>
    <name evidence="1" type="ORF">PODLI_1B031659</name>
</gene>
<name>A0AA35L8U0_9SAUR</name>
<dbReference type="EMBL" id="OX395138">
    <property type="protein sequence ID" value="CAI5791674.1"/>
    <property type="molecule type" value="Genomic_DNA"/>
</dbReference>
<accession>A0AA35L8U0</accession>
<keyword evidence="2" id="KW-1185">Reference proteome</keyword>
<evidence type="ECO:0000313" key="1">
    <source>
        <dbReference type="EMBL" id="CAI5791674.1"/>
    </source>
</evidence>